<dbReference type="AlphaFoldDB" id="A0A0R1QJU3"/>
<dbReference type="InterPro" id="IPR000620">
    <property type="entry name" value="EamA_dom"/>
</dbReference>
<dbReference type="InterPro" id="IPR050638">
    <property type="entry name" value="AA-Vitamin_Transporters"/>
</dbReference>
<feature type="domain" description="EamA" evidence="8">
    <location>
        <begin position="151"/>
        <end position="287"/>
    </location>
</feature>
<feature type="transmembrane region" description="Helical" evidence="7">
    <location>
        <begin position="145"/>
        <end position="166"/>
    </location>
</feature>
<gene>
    <name evidence="9" type="ORF">FD01_GL000928</name>
</gene>
<dbReference type="OrthoDB" id="9805239at2"/>
<protein>
    <recommendedName>
        <fullName evidence="8">EamA domain-containing protein</fullName>
    </recommendedName>
</protein>
<evidence type="ECO:0000256" key="7">
    <source>
        <dbReference type="SAM" id="Phobius"/>
    </source>
</evidence>
<sequence>MTKARTTGHIAALITILIWGTTCIATKVLLRSFNPVTILLARFVIGYLALLIWKPGLLHIADRRHEWLFVGAGFSGITIYYLLENMALTQTTASNVGIIVTVSPFLTALLSTWFLNAKRPTIWFYIGFVVAISGVILISDPGSAAGQGSLAGDGLALLACFAWAIYSVLTTKIGELNLNVIQSTRHVFFYGLIFMLPIAYALGFHLNFATLQQPQNWGNFLFLGIGACALCFVTWNLAVKRLGTVVSSVYIYLVPVITLIFSVIVLHEPLTVPLMIGAALTLAGSWLSGKN</sequence>
<proteinExistence type="inferred from homology"/>
<evidence type="ECO:0000313" key="9">
    <source>
        <dbReference type="EMBL" id="KRL45136.1"/>
    </source>
</evidence>
<evidence type="ECO:0000256" key="3">
    <source>
        <dbReference type="ARBA" id="ARBA00022475"/>
    </source>
</evidence>
<evidence type="ECO:0000256" key="6">
    <source>
        <dbReference type="ARBA" id="ARBA00023136"/>
    </source>
</evidence>
<feature type="transmembrane region" description="Helical" evidence="7">
    <location>
        <begin position="65"/>
        <end position="83"/>
    </location>
</feature>
<feature type="transmembrane region" description="Helical" evidence="7">
    <location>
        <begin position="95"/>
        <end position="115"/>
    </location>
</feature>
<evidence type="ECO:0000256" key="5">
    <source>
        <dbReference type="ARBA" id="ARBA00022989"/>
    </source>
</evidence>
<dbReference type="InterPro" id="IPR037185">
    <property type="entry name" value="EmrE-like"/>
</dbReference>
<dbReference type="GO" id="GO:0005886">
    <property type="term" value="C:plasma membrane"/>
    <property type="evidence" value="ECO:0007669"/>
    <property type="project" value="UniProtKB-SubCell"/>
</dbReference>
<comment type="subcellular location">
    <subcellularLocation>
        <location evidence="1">Cell membrane</location>
        <topology evidence="1">Multi-pass membrane protein</topology>
    </subcellularLocation>
</comment>
<feature type="transmembrane region" description="Helical" evidence="7">
    <location>
        <begin position="272"/>
        <end position="289"/>
    </location>
</feature>
<feature type="transmembrane region" description="Helical" evidence="7">
    <location>
        <begin position="187"/>
        <end position="208"/>
    </location>
</feature>
<keyword evidence="5 7" id="KW-1133">Transmembrane helix</keyword>
<comment type="caution">
    <text evidence="9">The sequence shown here is derived from an EMBL/GenBank/DDBJ whole genome shotgun (WGS) entry which is preliminary data.</text>
</comment>
<evidence type="ECO:0000256" key="4">
    <source>
        <dbReference type="ARBA" id="ARBA00022692"/>
    </source>
</evidence>
<evidence type="ECO:0000259" key="8">
    <source>
        <dbReference type="Pfam" id="PF00892"/>
    </source>
</evidence>
<dbReference type="EMBL" id="AZEU01000134">
    <property type="protein sequence ID" value="KRL45136.1"/>
    <property type="molecule type" value="Genomic_DNA"/>
</dbReference>
<keyword evidence="10" id="KW-1185">Reference proteome</keyword>
<comment type="similarity">
    <text evidence="2">Belongs to the EamA transporter family.</text>
</comment>
<dbReference type="RefSeq" id="WP_054713851.1">
    <property type="nucleotide sequence ID" value="NZ_AZEU01000134.1"/>
</dbReference>
<dbReference type="Proteomes" id="UP000051790">
    <property type="component" value="Unassembled WGS sequence"/>
</dbReference>
<dbReference type="PANTHER" id="PTHR32322">
    <property type="entry name" value="INNER MEMBRANE TRANSPORTER"/>
    <property type="match status" value="1"/>
</dbReference>
<keyword evidence="6 7" id="KW-0472">Membrane</keyword>
<feature type="transmembrane region" description="Helical" evidence="7">
    <location>
        <begin position="122"/>
        <end position="139"/>
    </location>
</feature>
<organism evidence="9 10">
    <name type="scientific">Lacticaseibacillus manihotivorans DSM 13343 = JCM 12514</name>
    <dbReference type="NCBI Taxonomy" id="1423769"/>
    <lineage>
        <taxon>Bacteria</taxon>
        <taxon>Bacillati</taxon>
        <taxon>Bacillota</taxon>
        <taxon>Bacilli</taxon>
        <taxon>Lactobacillales</taxon>
        <taxon>Lactobacillaceae</taxon>
        <taxon>Lacticaseibacillus</taxon>
    </lineage>
</organism>
<dbReference type="Pfam" id="PF00892">
    <property type="entry name" value="EamA"/>
    <property type="match status" value="2"/>
</dbReference>
<feature type="transmembrane region" description="Helical" evidence="7">
    <location>
        <begin position="220"/>
        <end position="237"/>
    </location>
</feature>
<name>A0A0R1QJU3_9LACO</name>
<reference evidence="9 10" key="1">
    <citation type="journal article" date="2015" name="Genome Announc.">
        <title>Expanding the biotechnology potential of lactobacilli through comparative genomics of 213 strains and associated genera.</title>
        <authorList>
            <person name="Sun Z."/>
            <person name="Harris H.M."/>
            <person name="McCann A."/>
            <person name="Guo C."/>
            <person name="Argimon S."/>
            <person name="Zhang W."/>
            <person name="Yang X."/>
            <person name="Jeffery I.B."/>
            <person name="Cooney J.C."/>
            <person name="Kagawa T.F."/>
            <person name="Liu W."/>
            <person name="Song Y."/>
            <person name="Salvetti E."/>
            <person name="Wrobel A."/>
            <person name="Rasinkangas P."/>
            <person name="Parkhill J."/>
            <person name="Rea M.C."/>
            <person name="O'Sullivan O."/>
            <person name="Ritari J."/>
            <person name="Douillard F.P."/>
            <person name="Paul Ross R."/>
            <person name="Yang R."/>
            <person name="Briner A.E."/>
            <person name="Felis G.E."/>
            <person name="de Vos W.M."/>
            <person name="Barrangou R."/>
            <person name="Klaenhammer T.R."/>
            <person name="Caufield P.W."/>
            <person name="Cui Y."/>
            <person name="Zhang H."/>
            <person name="O'Toole P.W."/>
        </authorList>
    </citation>
    <scope>NUCLEOTIDE SEQUENCE [LARGE SCALE GENOMIC DNA]</scope>
    <source>
        <strain evidence="9 10">DSM 13343</strain>
    </source>
</reference>
<feature type="transmembrane region" description="Helical" evidence="7">
    <location>
        <begin position="249"/>
        <end position="266"/>
    </location>
</feature>
<dbReference type="PATRIC" id="fig|1423769.4.peg.1001"/>
<feature type="transmembrane region" description="Helical" evidence="7">
    <location>
        <begin position="35"/>
        <end position="53"/>
    </location>
</feature>
<keyword evidence="3" id="KW-1003">Cell membrane</keyword>
<dbReference type="SUPFAM" id="SSF103481">
    <property type="entry name" value="Multidrug resistance efflux transporter EmrE"/>
    <property type="match status" value="2"/>
</dbReference>
<accession>A0A0R1QJU3</accession>
<evidence type="ECO:0000256" key="2">
    <source>
        <dbReference type="ARBA" id="ARBA00007362"/>
    </source>
</evidence>
<keyword evidence="4 7" id="KW-0812">Transmembrane</keyword>
<feature type="domain" description="EamA" evidence="8">
    <location>
        <begin position="7"/>
        <end position="139"/>
    </location>
</feature>
<dbReference type="PANTHER" id="PTHR32322:SF18">
    <property type="entry name" value="S-ADENOSYLMETHIONINE_S-ADENOSYLHOMOCYSTEINE TRANSPORTER"/>
    <property type="match status" value="1"/>
</dbReference>
<evidence type="ECO:0000313" key="10">
    <source>
        <dbReference type="Proteomes" id="UP000051790"/>
    </source>
</evidence>
<evidence type="ECO:0000256" key="1">
    <source>
        <dbReference type="ARBA" id="ARBA00004651"/>
    </source>
</evidence>